<evidence type="ECO:0000313" key="1">
    <source>
        <dbReference type="EMBL" id="KAK3765473.1"/>
    </source>
</evidence>
<name>A0AAE0Z9R0_9GAST</name>
<reference evidence="1" key="1">
    <citation type="journal article" date="2023" name="G3 (Bethesda)">
        <title>A reference genome for the long-term kleptoplast-retaining sea slug Elysia crispata morphotype clarki.</title>
        <authorList>
            <person name="Eastman K.E."/>
            <person name="Pendleton A.L."/>
            <person name="Shaikh M.A."/>
            <person name="Suttiyut T."/>
            <person name="Ogas R."/>
            <person name="Tomko P."/>
            <person name="Gavelis G."/>
            <person name="Widhalm J.R."/>
            <person name="Wisecaver J.H."/>
        </authorList>
    </citation>
    <scope>NUCLEOTIDE SEQUENCE</scope>
    <source>
        <strain evidence="1">ECLA1</strain>
    </source>
</reference>
<protein>
    <submittedName>
        <fullName evidence="1">Uncharacterized protein</fullName>
    </submittedName>
</protein>
<evidence type="ECO:0000313" key="2">
    <source>
        <dbReference type="Proteomes" id="UP001283361"/>
    </source>
</evidence>
<comment type="caution">
    <text evidence="1">The sequence shown here is derived from an EMBL/GenBank/DDBJ whole genome shotgun (WGS) entry which is preliminary data.</text>
</comment>
<keyword evidence="2" id="KW-1185">Reference proteome</keyword>
<gene>
    <name evidence="1" type="ORF">RRG08_061850</name>
</gene>
<proteinExistence type="predicted"/>
<organism evidence="1 2">
    <name type="scientific">Elysia crispata</name>
    <name type="common">lettuce slug</name>
    <dbReference type="NCBI Taxonomy" id="231223"/>
    <lineage>
        <taxon>Eukaryota</taxon>
        <taxon>Metazoa</taxon>
        <taxon>Spiralia</taxon>
        <taxon>Lophotrochozoa</taxon>
        <taxon>Mollusca</taxon>
        <taxon>Gastropoda</taxon>
        <taxon>Heterobranchia</taxon>
        <taxon>Euthyneura</taxon>
        <taxon>Panpulmonata</taxon>
        <taxon>Sacoglossa</taxon>
        <taxon>Placobranchoidea</taxon>
        <taxon>Plakobranchidae</taxon>
        <taxon>Elysia</taxon>
    </lineage>
</organism>
<dbReference type="AlphaFoldDB" id="A0AAE0Z9R0"/>
<dbReference type="Proteomes" id="UP001283361">
    <property type="component" value="Unassembled WGS sequence"/>
</dbReference>
<sequence>MSPQIYSSVPLWIAAGTPSLTSLVKSIVLPLRADKIALIPSKPASLYDLREQAPVLFFYETFYRLFEVGSNTAVRSDTAHTRLTASTWWRVSQRPCGGESHSVHVVESLTASMWWRVSQRPCGGESHSVHVVESLTASMWWRDQTNTVGVPGEAVRVWITRGATCPSQVCFKWSQVEPSGAKWSQAEPSGAKCELIESHTRVVRV</sequence>
<accession>A0AAE0Z9R0</accession>
<dbReference type="EMBL" id="JAWDGP010004300">
    <property type="protein sequence ID" value="KAK3765473.1"/>
    <property type="molecule type" value="Genomic_DNA"/>
</dbReference>